<sequence>MDALIYTIMSGANRTLKAQQVRANNLANADTPGFRADIEVASSQVVPGYGYDARHMTVLQPSAVSVKQGVIAQTGRELDVAIQGEGFFTVATATGEAYTRGGQFDVAADGTLMLGGRQVLGDGGAIVLPEHRQVQVAADGTVSVLPPGSEAMQAVGRLKLVKPAPEELSKTSDGLIVSRLEPTLAADDTVRVQGGHLERSNVSAVEEMIASMTLNRSFEMQLKMFNAANDMVEAGNRLVRG</sequence>
<feature type="domain" description="Flagellar basal-body/hook protein C-terminal" evidence="8">
    <location>
        <begin position="194"/>
        <end position="238"/>
    </location>
</feature>
<evidence type="ECO:0000256" key="1">
    <source>
        <dbReference type="ARBA" id="ARBA00004117"/>
    </source>
</evidence>
<evidence type="ECO:0000256" key="4">
    <source>
        <dbReference type="ARBA" id="ARBA00038560"/>
    </source>
</evidence>
<evidence type="ECO:0000259" key="7">
    <source>
        <dbReference type="Pfam" id="PF00460"/>
    </source>
</evidence>
<keyword evidence="3 6" id="KW-0975">Bacterial flagellum</keyword>
<dbReference type="NCBIfam" id="TIGR03506">
    <property type="entry name" value="FlgEFG_subfam"/>
    <property type="match status" value="1"/>
</dbReference>
<dbReference type="InterPro" id="IPR010930">
    <property type="entry name" value="Flg_bb/hook_C_dom"/>
</dbReference>
<evidence type="ECO:0000313" key="10">
    <source>
        <dbReference type="EMBL" id="RKQ58900.1"/>
    </source>
</evidence>
<feature type="domain" description="Flagellar basal body rod protein N-terminal" evidence="7">
    <location>
        <begin position="5"/>
        <end position="35"/>
    </location>
</feature>
<dbReference type="Pfam" id="PF00460">
    <property type="entry name" value="Flg_bb_rod"/>
    <property type="match status" value="1"/>
</dbReference>
<dbReference type="InterPro" id="IPR001444">
    <property type="entry name" value="Flag_bb_rod_N"/>
</dbReference>
<organism evidence="10 11">
    <name type="scientific">Vogesella indigofera</name>
    <name type="common">Pseudomonas indigofera</name>
    <dbReference type="NCBI Taxonomy" id="45465"/>
    <lineage>
        <taxon>Bacteria</taxon>
        <taxon>Pseudomonadati</taxon>
        <taxon>Pseudomonadota</taxon>
        <taxon>Betaproteobacteria</taxon>
        <taxon>Neisseriales</taxon>
        <taxon>Chromobacteriaceae</taxon>
        <taxon>Vogesella</taxon>
    </lineage>
</organism>
<dbReference type="RefSeq" id="WP_120810531.1">
    <property type="nucleotide sequence ID" value="NZ_RBID01000014.1"/>
</dbReference>
<evidence type="ECO:0000256" key="2">
    <source>
        <dbReference type="ARBA" id="ARBA00009677"/>
    </source>
</evidence>
<dbReference type="GO" id="GO:0071978">
    <property type="term" value="P:bacterial-type flagellum-dependent swarming motility"/>
    <property type="evidence" value="ECO:0007669"/>
    <property type="project" value="TreeGrafter"/>
</dbReference>
<proteinExistence type="inferred from homology"/>
<dbReference type="AlphaFoldDB" id="A0A495BDT5"/>
<keyword evidence="10" id="KW-0969">Cilium</keyword>
<comment type="similarity">
    <text evidence="2 6">Belongs to the flagella basal body rod proteins family.</text>
</comment>
<feature type="domain" description="Flagellar hook protein FlgE/F/G-like D1" evidence="9">
    <location>
        <begin position="81"/>
        <end position="144"/>
    </location>
</feature>
<dbReference type="EMBL" id="RBID01000014">
    <property type="protein sequence ID" value="RKQ58900.1"/>
    <property type="molecule type" value="Genomic_DNA"/>
</dbReference>
<comment type="caution">
    <text evidence="10">The sequence shown here is derived from an EMBL/GenBank/DDBJ whole genome shotgun (WGS) entry which is preliminary data.</text>
</comment>
<keyword evidence="10" id="KW-0966">Cell projection</keyword>
<comment type="subcellular location">
    <subcellularLocation>
        <location evidence="1 6">Bacterial flagellum basal body</location>
    </subcellularLocation>
</comment>
<gene>
    <name evidence="10" type="ORF">C8E02_1876</name>
</gene>
<evidence type="ECO:0000256" key="3">
    <source>
        <dbReference type="ARBA" id="ARBA00023143"/>
    </source>
</evidence>
<dbReference type="SUPFAM" id="SSF117143">
    <property type="entry name" value="Flagellar hook protein flgE"/>
    <property type="match status" value="1"/>
</dbReference>
<accession>A0A495BDT5</accession>
<dbReference type="GO" id="GO:0030694">
    <property type="term" value="C:bacterial-type flagellum basal body, rod"/>
    <property type="evidence" value="ECO:0007669"/>
    <property type="project" value="UniProtKB-UniRule"/>
</dbReference>
<reference evidence="10 11" key="1">
    <citation type="submission" date="2018-10" db="EMBL/GenBank/DDBJ databases">
        <title>Genomic Encyclopedia of Type Strains, Phase IV (KMG-IV): sequencing the most valuable type-strain genomes for metagenomic binning, comparative biology and taxonomic classification.</title>
        <authorList>
            <person name="Goeker M."/>
        </authorList>
    </citation>
    <scope>NUCLEOTIDE SEQUENCE [LARGE SCALE GENOMIC DNA]</scope>
    <source>
        <strain evidence="10 11">DSM 3303</strain>
    </source>
</reference>
<dbReference type="NCBIfam" id="NF009280">
    <property type="entry name" value="PRK12640.1"/>
    <property type="match status" value="1"/>
</dbReference>
<keyword evidence="10" id="KW-0282">Flagellum</keyword>
<dbReference type="Proteomes" id="UP000279384">
    <property type="component" value="Unassembled WGS sequence"/>
</dbReference>
<dbReference type="Pfam" id="PF22692">
    <property type="entry name" value="LlgE_F_G_D1"/>
    <property type="match status" value="1"/>
</dbReference>
<dbReference type="Pfam" id="PF06429">
    <property type="entry name" value="Flg_bbr_C"/>
    <property type="match status" value="1"/>
</dbReference>
<evidence type="ECO:0000256" key="6">
    <source>
        <dbReference type="RuleBase" id="RU362116"/>
    </source>
</evidence>
<protein>
    <recommendedName>
        <fullName evidence="5 6">Flagellar basal-body rod protein FlgF</fullName>
    </recommendedName>
</protein>
<evidence type="ECO:0000256" key="5">
    <source>
        <dbReference type="ARBA" id="ARBA00040228"/>
    </source>
</evidence>
<dbReference type="InterPro" id="IPR020013">
    <property type="entry name" value="Flagellar_FlgE/F/G"/>
</dbReference>
<evidence type="ECO:0000313" key="11">
    <source>
        <dbReference type="Proteomes" id="UP000279384"/>
    </source>
</evidence>
<dbReference type="InterPro" id="IPR053967">
    <property type="entry name" value="LlgE_F_G-like_D1"/>
</dbReference>
<dbReference type="InterPro" id="IPR037925">
    <property type="entry name" value="FlgE/F/G-like"/>
</dbReference>
<dbReference type="PANTHER" id="PTHR30435">
    <property type="entry name" value="FLAGELLAR PROTEIN"/>
    <property type="match status" value="1"/>
</dbReference>
<evidence type="ECO:0000259" key="9">
    <source>
        <dbReference type="Pfam" id="PF22692"/>
    </source>
</evidence>
<dbReference type="PANTHER" id="PTHR30435:SF18">
    <property type="entry name" value="FLAGELLAR BASAL-BODY ROD PROTEIN FLGF"/>
    <property type="match status" value="1"/>
</dbReference>
<evidence type="ECO:0000259" key="8">
    <source>
        <dbReference type="Pfam" id="PF06429"/>
    </source>
</evidence>
<comment type="subunit">
    <text evidence="4 6">The basal body constitutes a major portion of the flagellar organelle and consists of five rings (E,L,P,S, and M) mounted on a central rod. The rod consists of about 26 subunits of FlgG in the distal portion, and FlgB, FlgC and FlgF are thought to build up the proximal portion of the rod with about 6 subunits each.</text>
</comment>
<name>A0A495BDT5_VOGIN</name>